<sequence>MRYKNHLGNRSHNKGYVFIIIFLILIALSSCSRINTKLTDDSDTAQTEITADTVMVINQTDDTLGKDNTILDASKDKIADTEPENQADNQPSPALIKIQEPSPIPEPTERPNAVTIPTPEPSIKPTVTPTPKPTIPPSPIPTPKPTIKPTPVPISKPSVTPSAIPTPKPVRELPSKGTKDVKEYAEIILQAIITEDMKEVEKVKAVHDYIVRNTAYDYDNLKANTIPEESYKIEGVLFHNTAVCQGYADTFQLFMELLEIESKVVVGKDLKNGVGHAWNMVELDGQWYQIDVTWDDPVPDQEGIVQYQYFLVTDEVMAADHSWNKKNYPKCNSETYLYYIYEDYIVESIDDVEEEFMEQYNSGKRTITLLYPEEGIPDMNFLGKYDYLFQDTDDEYITYTYYEPWRKGDYTVFVVMMD</sequence>
<dbReference type="PANTHER" id="PTHR46333:SF2">
    <property type="entry name" value="CYTOKINESIS PROTEIN 3"/>
    <property type="match status" value="1"/>
</dbReference>
<evidence type="ECO:0000259" key="2">
    <source>
        <dbReference type="SMART" id="SM00460"/>
    </source>
</evidence>
<protein>
    <recommendedName>
        <fullName evidence="2">Transglutaminase-like domain-containing protein</fullName>
    </recommendedName>
</protein>
<dbReference type="PROSITE" id="PS51257">
    <property type="entry name" value="PROKAR_LIPOPROTEIN"/>
    <property type="match status" value="1"/>
</dbReference>
<gene>
    <name evidence="3" type="ORF">I5677_05745</name>
</gene>
<reference evidence="3" key="1">
    <citation type="submission" date="2020-12" db="EMBL/GenBank/DDBJ databases">
        <title>M. sibirica DSM 26468T genome.</title>
        <authorList>
            <person name="Thieme N."/>
            <person name="Rettenmaier R."/>
            <person name="Zverlov V."/>
            <person name="Liebl W."/>
        </authorList>
    </citation>
    <scope>NUCLEOTIDE SEQUENCE</scope>
    <source>
        <strain evidence="3">DSM 26468</strain>
    </source>
</reference>
<dbReference type="SUPFAM" id="SSF54001">
    <property type="entry name" value="Cysteine proteinases"/>
    <property type="match status" value="1"/>
</dbReference>
<dbReference type="SMART" id="SM00460">
    <property type="entry name" value="TGc"/>
    <property type="match status" value="1"/>
</dbReference>
<dbReference type="InterPro" id="IPR052557">
    <property type="entry name" value="CAP/Cytokinesis_protein"/>
</dbReference>
<dbReference type="Gene3D" id="3.10.620.30">
    <property type="match status" value="1"/>
</dbReference>
<organism evidence="3 4">
    <name type="scientific">Mobilitalea sibirica</name>
    <dbReference type="NCBI Taxonomy" id="1462919"/>
    <lineage>
        <taxon>Bacteria</taxon>
        <taxon>Bacillati</taxon>
        <taxon>Bacillota</taxon>
        <taxon>Clostridia</taxon>
        <taxon>Lachnospirales</taxon>
        <taxon>Lachnospiraceae</taxon>
        <taxon>Mobilitalea</taxon>
    </lineage>
</organism>
<name>A0A8J7HD28_9FIRM</name>
<feature type="compositionally biased region" description="Pro residues" evidence="1">
    <location>
        <begin position="118"/>
        <end position="154"/>
    </location>
</feature>
<dbReference type="RefSeq" id="WP_197660621.1">
    <property type="nucleotide sequence ID" value="NZ_JAEAGR010000004.1"/>
</dbReference>
<dbReference type="EMBL" id="JAEAGR010000004">
    <property type="protein sequence ID" value="MBH1940399.1"/>
    <property type="molecule type" value="Genomic_DNA"/>
</dbReference>
<feature type="region of interest" description="Disordered" evidence="1">
    <location>
        <begin position="100"/>
        <end position="177"/>
    </location>
</feature>
<dbReference type="AlphaFoldDB" id="A0A8J7HD28"/>
<comment type="caution">
    <text evidence="3">The sequence shown here is derived from an EMBL/GenBank/DDBJ whole genome shotgun (WGS) entry which is preliminary data.</text>
</comment>
<dbReference type="InterPro" id="IPR002931">
    <property type="entry name" value="Transglutaminase-like"/>
</dbReference>
<accession>A0A8J7HD28</accession>
<proteinExistence type="predicted"/>
<evidence type="ECO:0000313" key="4">
    <source>
        <dbReference type="Proteomes" id="UP000623269"/>
    </source>
</evidence>
<evidence type="ECO:0000256" key="1">
    <source>
        <dbReference type="SAM" id="MobiDB-lite"/>
    </source>
</evidence>
<evidence type="ECO:0000313" key="3">
    <source>
        <dbReference type="EMBL" id="MBH1940399.1"/>
    </source>
</evidence>
<dbReference type="InterPro" id="IPR038765">
    <property type="entry name" value="Papain-like_cys_pep_sf"/>
</dbReference>
<feature type="domain" description="Transglutaminase-like" evidence="2">
    <location>
        <begin position="236"/>
        <end position="294"/>
    </location>
</feature>
<dbReference type="Proteomes" id="UP000623269">
    <property type="component" value="Unassembled WGS sequence"/>
</dbReference>
<dbReference type="PANTHER" id="PTHR46333">
    <property type="entry name" value="CYTOKINESIS PROTEIN 3"/>
    <property type="match status" value="1"/>
</dbReference>
<dbReference type="Pfam" id="PF01841">
    <property type="entry name" value="Transglut_core"/>
    <property type="match status" value="1"/>
</dbReference>
<keyword evidence="4" id="KW-1185">Reference proteome</keyword>
<dbReference type="GO" id="GO:0005737">
    <property type="term" value="C:cytoplasm"/>
    <property type="evidence" value="ECO:0007669"/>
    <property type="project" value="TreeGrafter"/>
</dbReference>